<name>A0AAV9JH04_9PEZI</name>
<proteinExistence type="predicted"/>
<evidence type="ECO:0000313" key="3">
    <source>
        <dbReference type="Proteomes" id="UP001324427"/>
    </source>
</evidence>
<evidence type="ECO:0000313" key="2">
    <source>
        <dbReference type="EMBL" id="KAK4544665.1"/>
    </source>
</evidence>
<dbReference type="EMBL" id="JAVFHQ010000023">
    <property type="protein sequence ID" value="KAK4544665.1"/>
    <property type="molecule type" value="Genomic_DNA"/>
</dbReference>
<evidence type="ECO:0000256" key="1">
    <source>
        <dbReference type="SAM" id="MobiDB-lite"/>
    </source>
</evidence>
<dbReference type="AlphaFoldDB" id="A0AAV9JH04"/>
<feature type="compositionally biased region" description="Polar residues" evidence="1">
    <location>
        <begin position="1"/>
        <end position="11"/>
    </location>
</feature>
<gene>
    <name evidence="2" type="ORF">LTR36_003914</name>
</gene>
<feature type="region of interest" description="Disordered" evidence="1">
    <location>
        <begin position="1"/>
        <end position="103"/>
    </location>
</feature>
<comment type="caution">
    <text evidence="2">The sequence shown here is derived from an EMBL/GenBank/DDBJ whole genome shotgun (WGS) entry which is preliminary data.</text>
</comment>
<dbReference type="Proteomes" id="UP001324427">
    <property type="component" value="Unassembled WGS sequence"/>
</dbReference>
<protein>
    <submittedName>
        <fullName evidence="2">Uncharacterized protein</fullName>
    </submittedName>
</protein>
<reference evidence="2 3" key="1">
    <citation type="submission" date="2021-11" db="EMBL/GenBank/DDBJ databases">
        <title>Black yeast isolated from Biological Soil Crust.</title>
        <authorList>
            <person name="Kurbessoian T."/>
        </authorList>
    </citation>
    <scope>NUCLEOTIDE SEQUENCE [LARGE SCALE GENOMIC DNA]</scope>
    <source>
        <strain evidence="2 3">CCFEE 5522</strain>
    </source>
</reference>
<keyword evidence="3" id="KW-1185">Reference proteome</keyword>
<feature type="compositionally biased region" description="Acidic residues" evidence="1">
    <location>
        <begin position="76"/>
        <end position="90"/>
    </location>
</feature>
<organism evidence="2 3">
    <name type="scientific">Oleoguttula mirabilis</name>
    <dbReference type="NCBI Taxonomy" id="1507867"/>
    <lineage>
        <taxon>Eukaryota</taxon>
        <taxon>Fungi</taxon>
        <taxon>Dikarya</taxon>
        <taxon>Ascomycota</taxon>
        <taxon>Pezizomycotina</taxon>
        <taxon>Dothideomycetes</taxon>
        <taxon>Dothideomycetidae</taxon>
        <taxon>Mycosphaerellales</taxon>
        <taxon>Teratosphaeriaceae</taxon>
        <taxon>Oleoguttula</taxon>
    </lineage>
</organism>
<sequence length="340" mass="38605">MAKQTPSAPSKSRTRPDLSRASKLRSLAAKVRNLLHHRNRNPKPCEPYAALPSAPSSPTQDDNTTTTITTRNPEPTDQDEDEDEDEDPATDADNFLLHRGFPPNPYPYQPRHFALPPALPLANPQPHTWLCAQTPGWRRKSHPPYASAAAWELQERFCNNVMDRVRDQLRRTEEEYARLVAYAAERHASEAATKERLAGVLGENLELRREVQGLGDLGRGLEGEMRRLRRECAGHEVVIGRLTGGSLFARRRRLRAQVELVTRELGVAEEAVVQREREMAGIWAQVRVQVREVVQARLVAEEEVAEREAEVEGVRGELAERDEEIKGMREELWRALHPEL</sequence>
<feature type="compositionally biased region" description="Low complexity" evidence="1">
    <location>
        <begin position="49"/>
        <end position="75"/>
    </location>
</feature>
<accession>A0AAV9JH04</accession>